<evidence type="ECO:0000313" key="6">
    <source>
        <dbReference type="EMBL" id="KKM87007.1"/>
    </source>
</evidence>
<dbReference type="AlphaFoldDB" id="A0A0F9P0G7"/>
<keyword evidence="3" id="KW-0378">Hydrolase</keyword>
<dbReference type="SUPFAM" id="SSF55846">
    <property type="entry name" value="N-acetylmuramoyl-L-alanine amidase-like"/>
    <property type="match status" value="1"/>
</dbReference>
<comment type="catalytic activity">
    <reaction evidence="1">
        <text>Hydrolyzes the link between N-acetylmuramoyl residues and L-amino acid residues in certain cell-wall glycopeptides.</text>
        <dbReference type="EC" id="3.5.1.28"/>
    </reaction>
</comment>
<dbReference type="SMART" id="SM00644">
    <property type="entry name" value="Ami_2"/>
    <property type="match status" value="1"/>
</dbReference>
<evidence type="ECO:0000256" key="4">
    <source>
        <dbReference type="ARBA" id="ARBA00023316"/>
    </source>
</evidence>
<dbReference type="GO" id="GO:0071555">
    <property type="term" value="P:cell wall organization"/>
    <property type="evidence" value="ECO:0007669"/>
    <property type="project" value="UniProtKB-KW"/>
</dbReference>
<organism evidence="6">
    <name type="scientific">marine sediment metagenome</name>
    <dbReference type="NCBI Taxonomy" id="412755"/>
    <lineage>
        <taxon>unclassified sequences</taxon>
        <taxon>metagenomes</taxon>
        <taxon>ecological metagenomes</taxon>
    </lineage>
</organism>
<comment type="caution">
    <text evidence="6">The sequence shown here is derived from an EMBL/GenBank/DDBJ whole genome shotgun (WGS) entry which is preliminary data.</text>
</comment>
<dbReference type="GO" id="GO:0009254">
    <property type="term" value="P:peptidoglycan turnover"/>
    <property type="evidence" value="ECO:0007669"/>
    <property type="project" value="TreeGrafter"/>
</dbReference>
<dbReference type="EC" id="3.5.1.28" evidence="2"/>
<evidence type="ECO:0000256" key="1">
    <source>
        <dbReference type="ARBA" id="ARBA00001561"/>
    </source>
</evidence>
<dbReference type="PANTHER" id="PTHR30417:SF1">
    <property type="entry name" value="N-ACETYLMURAMOYL-L-ALANINE AMIDASE AMID"/>
    <property type="match status" value="1"/>
</dbReference>
<proteinExistence type="predicted"/>
<dbReference type="GO" id="GO:0008745">
    <property type="term" value="F:N-acetylmuramoyl-L-alanine amidase activity"/>
    <property type="evidence" value="ECO:0007669"/>
    <property type="project" value="UniProtKB-EC"/>
</dbReference>
<evidence type="ECO:0000259" key="5">
    <source>
        <dbReference type="SMART" id="SM00644"/>
    </source>
</evidence>
<keyword evidence="4" id="KW-0961">Cell wall biogenesis/degradation</keyword>
<protein>
    <recommendedName>
        <fullName evidence="2">N-acetylmuramoyl-L-alanine amidase</fullName>
        <ecNumber evidence="2">3.5.1.28</ecNumber>
    </recommendedName>
</protein>
<dbReference type="GO" id="GO:0009253">
    <property type="term" value="P:peptidoglycan catabolic process"/>
    <property type="evidence" value="ECO:0007669"/>
    <property type="project" value="InterPro"/>
</dbReference>
<dbReference type="PANTHER" id="PTHR30417">
    <property type="entry name" value="N-ACETYLMURAMOYL-L-ALANINE AMIDASE AMID"/>
    <property type="match status" value="1"/>
</dbReference>
<gene>
    <name evidence="6" type="ORF">LCGC14_1273250</name>
</gene>
<dbReference type="CDD" id="cd06583">
    <property type="entry name" value="PGRP"/>
    <property type="match status" value="1"/>
</dbReference>
<dbReference type="Gene3D" id="3.40.80.10">
    <property type="entry name" value="Peptidoglycan recognition protein-like"/>
    <property type="match status" value="1"/>
</dbReference>
<feature type="domain" description="N-acetylmuramoyl-L-alanine amidase" evidence="5">
    <location>
        <begin position="10"/>
        <end position="183"/>
    </location>
</feature>
<name>A0A0F9P0G7_9ZZZZ</name>
<dbReference type="Pfam" id="PF01510">
    <property type="entry name" value="Amidase_2"/>
    <property type="match status" value="1"/>
</dbReference>
<evidence type="ECO:0000256" key="3">
    <source>
        <dbReference type="ARBA" id="ARBA00022801"/>
    </source>
</evidence>
<dbReference type="InterPro" id="IPR036505">
    <property type="entry name" value="Amidase/PGRP_sf"/>
</dbReference>
<dbReference type="InterPro" id="IPR051206">
    <property type="entry name" value="NAMLAA_amidase_2"/>
</dbReference>
<reference evidence="6" key="1">
    <citation type="journal article" date="2015" name="Nature">
        <title>Complex archaea that bridge the gap between prokaryotes and eukaryotes.</title>
        <authorList>
            <person name="Spang A."/>
            <person name="Saw J.H."/>
            <person name="Jorgensen S.L."/>
            <person name="Zaremba-Niedzwiedzka K."/>
            <person name="Martijn J."/>
            <person name="Lind A.E."/>
            <person name="van Eijk R."/>
            <person name="Schleper C."/>
            <person name="Guy L."/>
            <person name="Ettema T.J."/>
        </authorList>
    </citation>
    <scope>NUCLEOTIDE SEQUENCE</scope>
</reference>
<sequence>MITGIAQAPSPNHSSRRGEPVTATVIHYTAAGPARGSIRWLQMPESKASAHFVIARDGFVTQLVALSRRAWHAGVARLGASRRVNHQTIGVELANCGLLVERDGNFFWEQGRRLIWYDGLQPVRAVLGYPSDVRVTGPWEPYPAEQIAALRGLLVELSAAGYTEASRHLVGHDEVSGPDVRPHRYKIDPGPAFPWEEFSRSTLRTVTSTIC</sequence>
<dbReference type="EMBL" id="LAZR01007167">
    <property type="protein sequence ID" value="KKM87007.1"/>
    <property type="molecule type" value="Genomic_DNA"/>
</dbReference>
<evidence type="ECO:0000256" key="2">
    <source>
        <dbReference type="ARBA" id="ARBA00011901"/>
    </source>
</evidence>
<dbReference type="InterPro" id="IPR002502">
    <property type="entry name" value="Amidase_domain"/>
</dbReference>
<accession>A0A0F9P0G7</accession>